<keyword evidence="2" id="KW-1185">Reference proteome</keyword>
<evidence type="ECO:0000313" key="1">
    <source>
        <dbReference type="EMBL" id="CAG8845916.1"/>
    </source>
</evidence>
<feature type="non-terminal residue" evidence="1">
    <location>
        <position position="1"/>
    </location>
</feature>
<accession>A0ACA9STQ6</accession>
<name>A0ACA9STQ6_9GLOM</name>
<protein>
    <submittedName>
        <fullName evidence="1">31616_t:CDS:1</fullName>
    </submittedName>
</protein>
<reference evidence="1" key="1">
    <citation type="submission" date="2021-06" db="EMBL/GenBank/DDBJ databases">
        <authorList>
            <person name="Kallberg Y."/>
            <person name="Tangrot J."/>
            <person name="Rosling A."/>
        </authorList>
    </citation>
    <scope>NUCLEOTIDE SEQUENCE</scope>
    <source>
        <strain evidence="1">MA461A</strain>
    </source>
</reference>
<gene>
    <name evidence="1" type="ORF">RPERSI_LOCUS33881</name>
</gene>
<proteinExistence type="predicted"/>
<evidence type="ECO:0000313" key="2">
    <source>
        <dbReference type="Proteomes" id="UP000789920"/>
    </source>
</evidence>
<dbReference type="Proteomes" id="UP000789920">
    <property type="component" value="Unassembled WGS sequence"/>
</dbReference>
<feature type="non-terminal residue" evidence="1">
    <location>
        <position position="49"/>
    </location>
</feature>
<comment type="caution">
    <text evidence="1">The sequence shown here is derived from an EMBL/GenBank/DDBJ whole genome shotgun (WGS) entry which is preliminary data.</text>
</comment>
<dbReference type="EMBL" id="CAJVQC010148873">
    <property type="protein sequence ID" value="CAG8845916.1"/>
    <property type="molecule type" value="Genomic_DNA"/>
</dbReference>
<sequence length="49" mass="5608">EEEDSNQSEIESEMNKSGTEILERHQIAYNKEAKIDDTSSSETEDTDDE</sequence>
<organism evidence="1 2">
    <name type="scientific">Racocetra persica</name>
    <dbReference type="NCBI Taxonomy" id="160502"/>
    <lineage>
        <taxon>Eukaryota</taxon>
        <taxon>Fungi</taxon>
        <taxon>Fungi incertae sedis</taxon>
        <taxon>Mucoromycota</taxon>
        <taxon>Glomeromycotina</taxon>
        <taxon>Glomeromycetes</taxon>
        <taxon>Diversisporales</taxon>
        <taxon>Gigasporaceae</taxon>
        <taxon>Racocetra</taxon>
    </lineage>
</organism>